<accession>A0A7G9Z1W4</accession>
<dbReference type="SUPFAM" id="SSF159245">
    <property type="entry name" value="AttH-like"/>
    <property type="match status" value="1"/>
</dbReference>
<dbReference type="InterPro" id="IPR023374">
    <property type="entry name" value="AttH-like_dom_sf"/>
</dbReference>
<dbReference type="AlphaFoldDB" id="A0A7G9Z1W4"/>
<protein>
    <recommendedName>
        <fullName evidence="2">AttH domain-containing protein</fullName>
    </recommendedName>
</protein>
<dbReference type="EMBL" id="MT631573">
    <property type="protein sequence ID" value="QNO54248.1"/>
    <property type="molecule type" value="Genomic_DNA"/>
</dbReference>
<proteinExistence type="predicted"/>
<dbReference type="Gene3D" id="2.40.370.10">
    <property type="entry name" value="AttH-like domain"/>
    <property type="match status" value="1"/>
</dbReference>
<gene>
    <name evidence="1" type="ORF">IIFEDBNN_00032</name>
</gene>
<evidence type="ECO:0000313" key="1">
    <source>
        <dbReference type="EMBL" id="QNO54248.1"/>
    </source>
</evidence>
<sequence>MNKTSKIWLGLTLSLVVVMCIVPASADLSANIADFTEGGHLETDFNVNFMAEWWYLNGKATLVSSEGEENDIGFFVTLVHQESPIIVSLNGTQRTHLVTFYGLYFDNGTTTFNYTETYIPQTTVGNYIALHTPYVDYVYPDGLKRFNGSALQGYNLNYTYDGRAMDLIFRPEAEKTIDHAEHPLNFTTYEYSYGTINGSILLDGKRYNVSDAEGYMDHMIPIGSRPWPMEMHGWSWFDVTTENYQVVAYAVRGLDDGYDDYSYKHLSLLDKHNGTVLAEYSADEITITETDWINASEFNRKRPVKVVFSTPDLNVTVNAEKVIDFKYPHLANMGFVNFMAFQPDDAVIQYNGSIEVGSAFYEYFVSDMGVITPPA</sequence>
<evidence type="ECO:0008006" key="2">
    <source>
        <dbReference type="Google" id="ProtNLM"/>
    </source>
</evidence>
<name>A0A7G9Z1W4_9EURY</name>
<reference evidence="1" key="1">
    <citation type="submission" date="2020-06" db="EMBL/GenBank/DDBJ databases">
        <title>Unique genomic features of the anaerobic methanotrophic archaea.</title>
        <authorList>
            <person name="Chadwick G.L."/>
            <person name="Skennerton C.T."/>
            <person name="Laso-Perez R."/>
            <person name="Leu A.O."/>
            <person name="Speth D.R."/>
            <person name="Yu H."/>
            <person name="Morgan-Lang C."/>
            <person name="Hatzenpichler R."/>
            <person name="Goudeau D."/>
            <person name="Malmstrom R."/>
            <person name="Brazelton W.J."/>
            <person name="Woyke T."/>
            <person name="Hallam S.J."/>
            <person name="Tyson G.W."/>
            <person name="Wegener G."/>
            <person name="Boetius A."/>
            <person name="Orphan V."/>
        </authorList>
    </citation>
    <scope>NUCLEOTIDE SEQUENCE</scope>
</reference>
<organism evidence="1">
    <name type="scientific">Candidatus Methanophaga sp. ANME-1 ERB7</name>
    <dbReference type="NCBI Taxonomy" id="2759913"/>
    <lineage>
        <taxon>Archaea</taxon>
        <taxon>Methanobacteriati</taxon>
        <taxon>Methanobacteriota</taxon>
        <taxon>Stenosarchaea group</taxon>
        <taxon>Methanomicrobia</taxon>
        <taxon>Candidatus Methanophagales</taxon>
        <taxon>Candidatus Methanophagaceae</taxon>
        <taxon>Candidatus Methanophaga</taxon>
    </lineage>
</organism>